<protein>
    <submittedName>
        <fullName evidence="1">Uncharacterized protein</fullName>
    </submittedName>
</protein>
<gene>
    <name evidence="1" type="ORF">HAX54_042640</name>
</gene>
<keyword evidence="2" id="KW-1185">Reference proteome</keyword>
<evidence type="ECO:0000313" key="1">
    <source>
        <dbReference type="EMBL" id="MCD7448503.1"/>
    </source>
</evidence>
<reference evidence="1 2" key="1">
    <citation type="journal article" date="2021" name="BMC Genomics">
        <title>Datura genome reveals duplications of psychoactive alkaloid biosynthetic genes and high mutation rate following tissue culture.</title>
        <authorList>
            <person name="Rajewski A."/>
            <person name="Carter-House D."/>
            <person name="Stajich J."/>
            <person name="Litt A."/>
        </authorList>
    </citation>
    <scope>NUCLEOTIDE SEQUENCE [LARGE SCALE GENOMIC DNA]</scope>
    <source>
        <strain evidence="1">AR-01</strain>
    </source>
</reference>
<organism evidence="1 2">
    <name type="scientific">Datura stramonium</name>
    <name type="common">Jimsonweed</name>
    <name type="synonym">Common thornapple</name>
    <dbReference type="NCBI Taxonomy" id="4076"/>
    <lineage>
        <taxon>Eukaryota</taxon>
        <taxon>Viridiplantae</taxon>
        <taxon>Streptophyta</taxon>
        <taxon>Embryophyta</taxon>
        <taxon>Tracheophyta</taxon>
        <taxon>Spermatophyta</taxon>
        <taxon>Magnoliopsida</taxon>
        <taxon>eudicotyledons</taxon>
        <taxon>Gunneridae</taxon>
        <taxon>Pentapetalae</taxon>
        <taxon>asterids</taxon>
        <taxon>lamiids</taxon>
        <taxon>Solanales</taxon>
        <taxon>Solanaceae</taxon>
        <taxon>Solanoideae</taxon>
        <taxon>Datureae</taxon>
        <taxon>Datura</taxon>
    </lineage>
</organism>
<dbReference type="EMBL" id="JACEIK010000063">
    <property type="protein sequence ID" value="MCD7448503.1"/>
    <property type="molecule type" value="Genomic_DNA"/>
</dbReference>
<proteinExistence type="predicted"/>
<dbReference type="Proteomes" id="UP000823775">
    <property type="component" value="Unassembled WGS sequence"/>
</dbReference>
<sequence>MSSEEKSVEFHYENLPYVCYYCEILGHTKRSRVLREEDVRSCDIKRDQFGAWMRAENHDFADIISRRQGNHSVRHPGFKNGKGKKITDCAEGTGSNEFIFSDDRLEVHRQNASNKNPPSFTPHEFFTKVKKGDCIEGDNSGDQNDTTTIQGNVRVIRKNIEHVNGDEPLHYEGREEVQKDKGTTVQQKVDNMVIDKPSPVTGVILRKSQQLVAADEPIFVDSIGGREERGYSLIVMCPAFRVLVQGRAGYYLLSKMGLGDTFDQVDIDRYYKKKLATNSSQSPPTAAIQTKF</sequence>
<name>A0ABS8RNW4_DATST</name>
<accession>A0ABS8RNW4</accession>
<evidence type="ECO:0000313" key="2">
    <source>
        <dbReference type="Proteomes" id="UP000823775"/>
    </source>
</evidence>
<comment type="caution">
    <text evidence="1">The sequence shown here is derived from an EMBL/GenBank/DDBJ whole genome shotgun (WGS) entry which is preliminary data.</text>
</comment>